<organism evidence="3 4">
    <name type="scientific">Sulfurovum riftiae</name>
    <dbReference type="NCBI Taxonomy" id="1630136"/>
    <lineage>
        <taxon>Bacteria</taxon>
        <taxon>Pseudomonadati</taxon>
        <taxon>Campylobacterota</taxon>
        <taxon>Epsilonproteobacteria</taxon>
        <taxon>Campylobacterales</taxon>
        <taxon>Sulfurovaceae</taxon>
        <taxon>Sulfurovum</taxon>
    </lineage>
</organism>
<keyword evidence="4" id="KW-1185">Reference proteome</keyword>
<protein>
    <recommendedName>
        <fullName evidence="2">Glycosyltransferase 2-like domain-containing protein</fullName>
    </recommendedName>
</protein>
<dbReference type="SUPFAM" id="SSF53448">
    <property type="entry name" value="Nucleotide-diphospho-sugar transferases"/>
    <property type="match status" value="1"/>
</dbReference>
<dbReference type="Gene3D" id="1.25.40.10">
    <property type="entry name" value="Tetratricopeptide repeat domain"/>
    <property type="match status" value="1"/>
</dbReference>
<dbReference type="SUPFAM" id="SSF48452">
    <property type="entry name" value="TPR-like"/>
    <property type="match status" value="1"/>
</dbReference>
<feature type="domain" description="Glycosyltransferase 2-like" evidence="2">
    <location>
        <begin position="5"/>
        <end position="142"/>
    </location>
</feature>
<gene>
    <name evidence="3" type="ORF">AS592_11060</name>
</gene>
<comment type="similarity">
    <text evidence="1">Belongs to the glycosyltransferase 2 family. WaaE/KdtX subfamily.</text>
</comment>
<dbReference type="Pfam" id="PF00535">
    <property type="entry name" value="Glycos_transf_2"/>
    <property type="match status" value="1"/>
</dbReference>
<evidence type="ECO:0000313" key="4">
    <source>
        <dbReference type="Proteomes" id="UP000075359"/>
    </source>
</evidence>
<dbReference type="Gene3D" id="3.90.550.10">
    <property type="entry name" value="Spore Coat Polysaccharide Biosynthesis Protein SpsA, Chain A"/>
    <property type="match status" value="1"/>
</dbReference>
<dbReference type="AlphaFoldDB" id="A0A151CJF5"/>
<dbReference type="InterPro" id="IPR029044">
    <property type="entry name" value="Nucleotide-diphossugar_trans"/>
</dbReference>
<dbReference type="InterPro" id="IPR001173">
    <property type="entry name" value="Glyco_trans_2-like"/>
</dbReference>
<comment type="caution">
    <text evidence="3">The sequence shown here is derived from an EMBL/GenBank/DDBJ whole genome shotgun (WGS) entry which is preliminary data.</text>
</comment>
<reference evidence="3 4" key="1">
    <citation type="submission" date="2015-11" db="EMBL/GenBank/DDBJ databases">
        <title>Draft genome of Sulfurovum riftiae 1812E, a member of the Epsilonproteobacteria isolated from the tube of the deep-sea hydrothermal vent tubewom Riftia pachyptila.</title>
        <authorList>
            <person name="Vetriani C."/>
            <person name="Giovannelli D."/>
        </authorList>
    </citation>
    <scope>NUCLEOTIDE SEQUENCE [LARGE SCALE GENOMIC DNA]</scope>
    <source>
        <strain evidence="3 4">1812E</strain>
    </source>
</reference>
<dbReference type="PANTHER" id="PTHR43630">
    <property type="entry name" value="POLY-BETA-1,6-N-ACETYL-D-GLUCOSAMINE SYNTHASE"/>
    <property type="match status" value="1"/>
</dbReference>
<evidence type="ECO:0000256" key="1">
    <source>
        <dbReference type="ARBA" id="ARBA00038494"/>
    </source>
</evidence>
<evidence type="ECO:0000313" key="3">
    <source>
        <dbReference type="EMBL" id="KYJ87629.1"/>
    </source>
</evidence>
<dbReference type="RefSeq" id="WP_067328621.1">
    <property type="nucleotide sequence ID" value="NZ_LNKT01000001.1"/>
</dbReference>
<evidence type="ECO:0000259" key="2">
    <source>
        <dbReference type="Pfam" id="PF00535"/>
    </source>
</evidence>
<dbReference type="Proteomes" id="UP000075359">
    <property type="component" value="Unassembled WGS sequence"/>
</dbReference>
<dbReference type="OrthoDB" id="9815923at2"/>
<dbReference type="PANTHER" id="PTHR43630:SF2">
    <property type="entry name" value="GLYCOSYLTRANSFERASE"/>
    <property type="match status" value="1"/>
</dbReference>
<name>A0A151CJF5_9BACT</name>
<accession>A0A151CJF5</accession>
<dbReference type="EMBL" id="LNKT01000001">
    <property type="protein sequence ID" value="KYJ87629.1"/>
    <property type="molecule type" value="Genomic_DNA"/>
</dbReference>
<dbReference type="STRING" id="1630136.AS592_11060"/>
<sequence>MSLTLCMVVKDEINTISTCLEPIIDQVDDIVIIDNGSTDGTVELLQEHYNITPLSGTLEAERCLCKADLRNRVFDEVKTDWILSLDADERLDQKSLKYFHSISHDSDTKGYFGSWINHINDAPPFEDYKLFLFKKGFKKRGLIHENVQIDIREHGYKAEWLEGFHVEHYPETRKLPAKTELYKKRLQCAIKNEPYWVRYHWFLGYMYFQENRWHDAIKHLTYAIHSDARLMPVECLNSMMVLTSIYAKQGLQKETIDTLKIGIILHDKFRYDFEVAINERIKPWIDSAFNYVHENKLDKIIAYRFAR</sequence>
<proteinExistence type="inferred from homology"/>
<dbReference type="InterPro" id="IPR011990">
    <property type="entry name" value="TPR-like_helical_dom_sf"/>
</dbReference>